<keyword evidence="3" id="KW-1185">Reference proteome</keyword>
<evidence type="ECO:0000256" key="1">
    <source>
        <dbReference type="SAM" id="SignalP"/>
    </source>
</evidence>
<protein>
    <recommendedName>
        <fullName evidence="4">Secreted protein</fullName>
    </recommendedName>
</protein>
<feature type="chain" id="PRO_5004934574" description="Secreted protein" evidence="1">
    <location>
        <begin position="23"/>
        <end position="120"/>
    </location>
</feature>
<dbReference type="GeneID" id="19196104"/>
<dbReference type="STRING" id="1182543.W9WZH8"/>
<comment type="caution">
    <text evidence="2">The sequence shown here is derived from an EMBL/GenBank/DDBJ whole genome shotgun (WGS) entry which is preliminary data.</text>
</comment>
<name>W9WZH8_9EURO</name>
<dbReference type="HOGENOM" id="CLU_2049461_0_0_1"/>
<feature type="signal peptide" evidence="1">
    <location>
        <begin position="1"/>
        <end position="22"/>
    </location>
</feature>
<evidence type="ECO:0008006" key="4">
    <source>
        <dbReference type="Google" id="ProtNLM"/>
    </source>
</evidence>
<evidence type="ECO:0000313" key="2">
    <source>
        <dbReference type="EMBL" id="EXJ63654.1"/>
    </source>
</evidence>
<dbReference type="RefSeq" id="XP_007750177.1">
    <property type="nucleotide sequence ID" value="XM_007751987.1"/>
</dbReference>
<sequence length="120" mass="13179">MKNRRSWLVASVSCSLLRTAVEDITAPRVTSTSPKASLLVYCCEPTIRMMSFHGEVELARSGLQCKSDATYEDHLTDFFFAWHNSLLCILNEAVLPPPGIVSVGSVDSLLPPALETPSWP</sequence>
<proteinExistence type="predicted"/>
<evidence type="ECO:0000313" key="3">
    <source>
        <dbReference type="Proteomes" id="UP000019471"/>
    </source>
</evidence>
<reference evidence="2 3" key="1">
    <citation type="submission" date="2013-03" db="EMBL/GenBank/DDBJ databases">
        <title>The Genome Sequence of Cladophialophora psammophila CBS 110553.</title>
        <authorList>
            <consortium name="The Broad Institute Genomics Platform"/>
            <person name="Cuomo C."/>
            <person name="de Hoog S."/>
            <person name="Gorbushina A."/>
            <person name="Walker B."/>
            <person name="Young S.K."/>
            <person name="Zeng Q."/>
            <person name="Gargeya S."/>
            <person name="Fitzgerald M."/>
            <person name="Haas B."/>
            <person name="Abouelleil A."/>
            <person name="Allen A.W."/>
            <person name="Alvarado L."/>
            <person name="Arachchi H.M."/>
            <person name="Berlin A.M."/>
            <person name="Chapman S.B."/>
            <person name="Gainer-Dewar J."/>
            <person name="Goldberg J."/>
            <person name="Griggs A."/>
            <person name="Gujja S."/>
            <person name="Hansen M."/>
            <person name="Howarth C."/>
            <person name="Imamovic A."/>
            <person name="Ireland A."/>
            <person name="Larimer J."/>
            <person name="McCowan C."/>
            <person name="Murphy C."/>
            <person name="Pearson M."/>
            <person name="Poon T.W."/>
            <person name="Priest M."/>
            <person name="Roberts A."/>
            <person name="Saif S."/>
            <person name="Shea T."/>
            <person name="Sisk P."/>
            <person name="Sykes S."/>
            <person name="Wortman J."/>
            <person name="Nusbaum C."/>
            <person name="Birren B."/>
        </authorList>
    </citation>
    <scope>NUCLEOTIDE SEQUENCE [LARGE SCALE GENOMIC DNA]</scope>
    <source>
        <strain evidence="2 3">CBS 110553</strain>
    </source>
</reference>
<accession>W9WZH8</accession>
<dbReference type="Proteomes" id="UP000019471">
    <property type="component" value="Unassembled WGS sequence"/>
</dbReference>
<dbReference type="EMBL" id="AMGX01000025">
    <property type="protein sequence ID" value="EXJ63654.1"/>
    <property type="molecule type" value="Genomic_DNA"/>
</dbReference>
<keyword evidence="1" id="KW-0732">Signal</keyword>
<dbReference type="AlphaFoldDB" id="W9WZH8"/>
<organism evidence="2 3">
    <name type="scientific">Cladophialophora psammophila CBS 110553</name>
    <dbReference type="NCBI Taxonomy" id="1182543"/>
    <lineage>
        <taxon>Eukaryota</taxon>
        <taxon>Fungi</taxon>
        <taxon>Dikarya</taxon>
        <taxon>Ascomycota</taxon>
        <taxon>Pezizomycotina</taxon>
        <taxon>Eurotiomycetes</taxon>
        <taxon>Chaetothyriomycetidae</taxon>
        <taxon>Chaetothyriales</taxon>
        <taxon>Herpotrichiellaceae</taxon>
        <taxon>Cladophialophora</taxon>
    </lineage>
</organism>
<gene>
    <name evidence="2" type="ORF">A1O5_11415</name>
</gene>